<dbReference type="EMBL" id="JAODUP010000063">
    <property type="protein sequence ID" value="KAK2164461.1"/>
    <property type="molecule type" value="Genomic_DNA"/>
</dbReference>
<keyword evidence="1" id="KW-0472">Membrane</keyword>
<comment type="caution">
    <text evidence="2">The sequence shown here is derived from an EMBL/GenBank/DDBJ whole genome shotgun (WGS) entry which is preliminary data.</text>
</comment>
<organism evidence="2 3">
    <name type="scientific">Paralvinella palmiformis</name>
    <dbReference type="NCBI Taxonomy" id="53620"/>
    <lineage>
        <taxon>Eukaryota</taxon>
        <taxon>Metazoa</taxon>
        <taxon>Spiralia</taxon>
        <taxon>Lophotrochozoa</taxon>
        <taxon>Annelida</taxon>
        <taxon>Polychaeta</taxon>
        <taxon>Sedentaria</taxon>
        <taxon>Canalipalpata</taxon>
        <taxon>Terebellida</taxon>
        <taxon>Terebelliformia</taxon>
        <taxon>Alvinellidae</taxon>
        <taxon>Paralvinella</taxon>
    </lineage>
</organism>
<protein>
    <submittedName>
        <fullName evidence="2">Uncharacterized protein</fullName>
    </submittedName>
</protein>
<proteinExistence type="predicted"/>
<keyword evidence="1" id="KW-0812">Transmembrane</keyword>
<evidence type="ECO:0000313" key="2">
    <source>
        <dbReference type="EMBL" id="KAK2164461.1"/>
    </source>
</evidence>
<keyword evidence="1" id="KW-1133">Transmembrane helix</keyword>
<dbReference type="Gene3D" id="2.60.120.650">
    <property type="entry name" value="Cupin"/>
    <property type="match status" value="1"/>
</dbReference>
<name>A0AAD9K3X6_9ANNE</name>
<evidence type="ECO:0000313" key="3">
    <source>
        <dbReference type="Proteomes" id="UP001208570"/>
    </source>
</evidence>
<accession>A0AAD9K3X6</accession>
<sequence>MANEEAKGLSFEEKLKIIDNEIRTLHHFCVTRGYDPWQIERSAEPILGAVKSARRKKLLINLGAVCLVIILLTALWHYDPVLPYWDWTALYGRECLVNNPYFVGHILQEENCELCEHLESIDRIQNVSFSILTEDYLNRDIPIIITDGMDRWLARDLFNMQFLNNLYATDPALMNILPCMFASNVRIKYGNPRTVLELAARGDITNWYAHWENCEKNAAKVLRQFYKRPYFVPPMVEMAEPNWLFIASQYRGKKYKPADIGLPMMWMAQVKVVSTDLLWMLDYQPISSGDTIAIGSGGFFD</sequence>
<dbReference type="AlphaFoldDB" id="A0AAD9K3X6"/>
<dbReference type="Proteomes" id="UP001208570">
    <property type="component" value="Unassembled WGS sequence"/>
</dbReference>
<gene>
    <name evidence="2" type="ORF">LSH36_63g06042</name>
</gene>
<evidence type="ECO:0000256" key="1">
    <source>
        <dbReference type="SAM" id="Phobius"/>
    </source>
</evidence>
<dbReference type="SUPFAM" id="SSF51197">
    <property type="entry name" value="Clavaminate synthase-like"/>
    <property type="match status" value="1"/>
</dbReference>
<reference evidence="2" key="1">
    <citation type="journal article" date="2023" name="Mol. Biol. Evol.">
        <title>Third-Generation Sequencing Reveals the Adaptive Role of the Epigenome in Three Deep-Sea Polychaetes.</title>
        <authorList>
            <person name="Perez M."/>
            <person name="Aroh O."/>
            <person name="Sun Y."/>
            <person name="Lan Y."/>
            <person name="Juniper S.K."/>
            <person name="Young C.R."/>
            <person name="Angers B."/>
            <person name="Qian P.Y."/>
        </authorList>
    </citation>
    <scope>NUCLEOTIDE SEQUENCE</scope>
    <source>
        <strain evidence="2">P08H-3</strain>
    </source>
</reference>
<keyword evidence="3" id="KW-1185">Reference proteome</keyword>
<feature type="transmembrane region" description="Helical" evidence="1">
    <location>
        <begin position="58"/>
        <end position="78"/>
    </location>
</feature>